<dbReference type="Gene3D" id="1.10.8.340">
    <property type="entry name" value="PG0816-like"/>
    <property type="match status" value="1"/>
</dbReference>
<reference evidence="2" key="1">
    <citation type="journal article" date="2020" name="Int. J. Syst. Evol. Microbiol.">
        <title>Capnocytophaga felis sp. nov. isolated from the feline oral cavity.</title>
        <authorList>
            <person name="Suzuki M."/>
            <person name="Umeda K."/>
            <person name="Kimura M."/>
            <person name="Imaoka K."/>
            <person name="Morikawa S."/>
            <person name="Maeda K."/>
        </authorList>
    </citation>
    <scope>NUCLEOTIDE SEQUENCE [LARGE SCALE GENOMIC DNA]</scope>
    <source>
        <strain evidence="2">KC07070</strain>
    </source>
</reference>
<proteinExistence type="predicted"/>
<dbReference type="Pfam" id="PF08989">
    <property type="entry name" value="DUF1896"/>
    <property type="match status" value="1"/>
</dbReference>
<sequence>MNHQKVQPSLSYYELRLREVLKTSFPNLINNTTFIKERSDLAAHSYQQAFESGLAIPQCNEIANKVLMEGLHFSPFSMVFEVLCREFQGELSEEELFPFALKMFEELVPFFQKCDLTEDFEQTQDYGHLYTELTGAIQIWIEENGIS</sequence>
<name>A0A5M4BC29_9FLAO</name>
<dbReference type="InterPro" id="IPR015082">
    <property type="entry name" value="DUF1896"/>
</dbReference>
<dbReference type="RefSeq" id="WP_155285731.1">
    <property type="nucleotide sequence ID" value="NZ_BLBC01000027.1"/>
</dbReference>
<dbReference type="AlphaFoldDB" id="A0A5M4BC29"/>
<keyword evidence="2" id="KW-1185">Reference proteome</keyword>
<evidence type="ECO:0000313" key="1">
    <source>
        <dbReference type="EMBL" id="GET47123.1"/>
    </source>
</evidence>
<evidence type="ECO:0000313" key="2">
    <source>
        <dbReference type="Proteomes" id="UP000398217"/>
    </source>
</evidence>
<evidence type="ECO:0008006" key="3">
    <source>
        <dbReference type="Google" id="ProtNLM"/>
    </source>
</evidence>
<comment type="caution">
    <text evidence="1">The sequence shown here is derived from an EMBL/GenBank/DDBJ whole genome shotgun (WGS) entry which is preliminary data.</text>
</comment>
<protein>
    <recommendedName>
        <fullName evidence="3">DUF1896 domain-containing protein</fullName>
    </recommendedName>
</protein>
<organism evidence="1 2">
    <name type="scientific">Capnocytophaga felis</name>
    <dbReference type="NCBI Taxonomy" id="2267611"/>
    <lineage>
        <taxon>Bacteria</taxon>
        <taxon>Pseudomonadati</taxon>
        <taxon>Bacteroidota</taxon>
        <taxon>Flavobacteriia</taxon>
        <taxon>Flavobacteriales</taxon>
        <taxon>Flavobacteriaceae</taxon>
        <taxon>Capnocytophaga</taxon>
    </lineage>
</organism>
<dbReference type="InterPro" id="IPR036297">
    <property type="entry name" value="PG0816-like_sf"/>
</dbReference>
<dbReference type="SUPFAM" id="SSF140753">
    <property type="entry name" value="PG0816-like"/>
    <property type="match status" value="1"/>
</dbReference>
<dbReference type="OrthoDB" id="1079392at2"/>
<dbReference type="Proteomes" id="UP000398217">
    <property type="component" value="Unassembled WGS sequence"/>
</dbReference>
<gene>
    <name evidence="1" type="ORF">RCZ01_24250</name>
</gene>
<accession>A0A5M4BC29</accession>
<dbReference type="EMBL" id="BLBC01000027">
    <property type="protein sequence ID" value="GET47123.1"/>
    <property type="molecule type" value="Genomic_DNA"/>
</dbReference>
<dbReference type="Gene3D" id="1.10.8.330">
    <property type="entry name" value="PG0816-like"/>
    <property type="match status" value="1"/>
</dbReference>